<dbReference type="Gene3D" id="1.10.10.10">
    <property type="entry name" value="Winged helix-like DNA-binding domain superfamily/Winged helix DNA-binding domain"/>
    <property type="match status" value="1"/>
</dbReference>
<keyword evidence="6" id="KW-1185">Reference proteome</keyword>
<organism evidence="5 6">
    <name type="scientific">Agromyces aureus</name>
    <dbReference type="NCBI Taxonomy" id="453304"/>
    <lineage>
        <taxon>Bacteria</taxon>
        <taxon>Bacillati</taxon>
        <taxon>Actinomycetota</taxon>
        <taxon>Actinomycetes</taxon>
        <taxon>Micrococcales</taxon>
        <taxon>Microbacteriaceae</taxon>
        <taxon>Agromyces</taxon>
    </lineage>
</organism>
<evidence type="ECO:0000259" key="4">
    <source>
        <dbReference type="PROSITE" id="PS51118"/>
    </source>
</evidence>
<keyword evidence="1" id="KW-0805">Transcription regulation</keyword>
<dbReference type="InterPro" id="IPR002577">
    <property type="entry name" value="HTH_HxlR"/>
</dbReference>
<reference evidence="5 6" key="1">
    <citation type="journal article" date="2016" name="Int. J. Syst. Evol. Microbiol.">
        <title>Agromyces aureus sp. nov., isolated from the rhizosphere of Salix caprea L. grown in a heavy-metal-contaminated soil.</title>
        <authorList>
            <person name="Corretto E."/>
            <person name="Antonielli L."/>
            <person name="Sessitsch A."/>
            <person name="Compant S."/>
            <person name="Gorfer M."/>
            <person name="Kuffner M."/>
            <person name="Brader G."/>
        </authorList>
    </citation>
    <scope>NUCLEOTIDE SEQUENCE [LARGE SCALE GENOMIC DNA]</scope>
    <source>
        <strain evidence="5 6">AR33</strain>
    </source>
</reference>
<dbReference type="AlphaFoldDB" id="A0A191WK21"/>
<dbReference type="InterPro" id="IPR036390">
    <property type="entry name" value="WH_DNA-bd_sf"/>
</dbReference>
<keyword evidence="2" id="KW-0238">DNA-binding</keyword>
<dbReference type="KEGG" id="agy:ATC03_00885"/>
<feature type="domain" description="HTH hxlR-type" evidence="4">
    <location>
        <begin position="2"/>
        <end position="108"/>
    </location>
</feature>
<dbReference type="EMBL" id="CP013979">
    <property type="protein sequence ID" value="ANJ28601.1"/>
    <property type="molecule type" value="Genomic_DNA"/>
</dbReference>
<keyword evidence="3" id="KW-0804">Transcription</keyword>
<dbReference type="PROSITE" id="PS51118">
    <property type="entry name" value="HTH_HXLR"/>
    <property type="match status" value="1"/>
</dbReference>
<dbReference type="PANTHER" id="PTHR33204">
    <property type="entry name" value="TRANSCRIPTIONAL REGULATOR, MARR FAMILY"/>
    <property type="match status" value="1"/>
</dbReference>
<evidence type="ECO:0000313" key="5">
    <source>
        <dbReference type="EMBL" id="ANJ28601.1"/>
    </source>
</evidence>
<evidence type="ECO:0000313" key="6">
    <source>
        <dbReference type="Proteomes" id="UP000078437"/>
    </source>
</evidence>
<dbReference type="PANTHER" id="PTHR33204:SF39">
    <property type="entry name" value="TRANSCRIPTIONAL REGULATORY PROTEIN"/>
    <property type="match status" value="1"/>
</dbReference>
<dbReference type="Pfam" id="PF01638">
    <property type="entry name" value="HxlR"/>
    <property type="match status" value="1"/>
</dbReference>
<dbReference type="Proteomes" id="UP000078437">
    <property type="component" value="Chromosome"/>
</dbReference>
<dbReference type="GO" id="GO:0003677">
    <property type="term" value="F:DNA binding"/>
    <property type="evidence" value="ECO:0007669"/>
    <property type="project" value="UniProtKB-KW"/>
</dbReference>
<sequence>MCDAENSEARIVRDLLSRVGDKWSLLVIRMLHEHSMRFTELQRSIDGISHRMLTQTLRNLERDGLVSRTSYPEIPPRVEYAATDLGRSLALPVLGLVEWAAANHASITDAREAFDAARD</sequence>
<proteinExistence type="predicted"/>
<protein>
    <submittedName>
        <fullName evidence="5">Transcriptional regulator</fullName>
    </submittedName>
</protein>
<dbReference type="STRING" id="453304.ATC03_00885"/>
<evidence type="ECO:0000256" key="2">
    <source>
        <dbReference type="ARBA" id="ARBA00023125"/>
    </source>
</evidence>
<evidence type="ECO:0000256" key="3">
    <source>
        <dbReference type="ARBA" id="ARBA00023163"/>
    </source>
</evidence>
<dbReference type="InterPro" id="IPR036388">
    <property type="entry name" value="WH-like_DNA-bd_sf"/>
</dbReference>
<evidence type="ECO:0000256" key="1">
    <source>
        <dbReference type="ARBA" id="ARBA00023015"/>
    </source>
</evidence>
<reference evidence="6" key="2">
    <citation type="submission" date="2016-01" db="EMBL/GenBank/DDBJ databases">
        <title>Complete genome sequence of Agromyces aureus AR33T and comparison with related organisms.</title>
        <authorList>
            <person name="Corretto E."/>
            <person name="Antonielli L."/>
            <person name="Sessitsch A."/>
            <person name="Brader G."/>
        </authorList>
    </citation>
    <scope>NUCLEOTIDE SEQUENCE [LARGE SCALE GENOMIC DNA]</scope>
    <source>
        <strain evidence="6">AR33</strain>
    </source>
</reference>
<gene>
    <name evidence="5" type="ORF">ATC03_00885</name>
</gene>
<accession>A0A191WK21</accession>
<dbReference type="SUPFAM" id="SSF46785">
    <property type="entry name" value="Winged helix' DNA-binding domain"/>
    <property type="match status" value="1"/>
</dbReference>
<name>A0A191WK21_9MICO</name>